<evidence type="ECO:0000256" key="1">
    <source>
        <dbReference type="SAM" id="MobiDB-lite"/>
    </source>
</evidence>
<sequence>MDLYHALMVSILEDEDAMDKDVADKLKERKQDDADKDEGPPAGSDQRLKKRKMSKDFKPSKKIKEDMGKTDDPFIVKADLKYWFKKPKRPPTPNPEWNTCKTVDDEPTQKWLRPVSNLFKGTCKSYVELEYNMEECYKELNDQLEWNNPEEDRYPFELSKPLPLVESRNHLIVPADYFFNNDLAYLQRGTTDRIYTTSLTKTKAAKLMCSHELYKFSGGTLISVRDKLKDMLNNLKMRYTSVMPRRKWNNLDKKWSRIMVKDIDRQLLERRLLRSLEKFVGGREYVEDLRLLQRTI</sequence>
<reference evidence="2" key="1">
    <citation type="journal article" date="2019" name="Sci. Rep.">
        <title>Draft genome of Tanacetum cinerariifolium, the natural source of mosquito coil.</title>
        <authorList>
            <person name="Yamashiro T."/>
            <person name="Shiraishi A."/>
            <person name="Satake H."/>
            <person name="Nakayama K."/>
        </authorList>
    </citation>
    <scope>NUCLEOTIDE SEQUENCE</scope>
</reference>
<feature type="compositionally biased region" description="Basic and acidic residues" evidence="1">
    <location>
        <begin position="54"/>
        <end position="66"/>
    </location>
</feature>
<dbReference type="AlphaFoldDB" id="A0A6L2LVE1"/>
<proteinExistence type="predicted"/>
<feature type="region of interest" description="Disordered" evidence="1">
    <location>
        <begin position="22"/>
        <end position="66"/>
    </location>
</feature>
<evidence type="ECO:0000313" key="2">
    <source>
        <dbReference type="EMBL" id="GEU65766.1"/>
    </source>
</evidence>
<name>A0A6L2LVE1_TANCI</name>
<comment type="caution">
    <text evidence="2">The sequence shown here is derived from an EMBL/GenBank/DDBJ whole genome shotgun (WGS) entry which is preliminary data.</text>
</comment>
<dbReference type="EMBL" id="BKCJ010005263">
    <property type="protein sequence ID" value="GEU65766.1"/>
    <property type="molecule type" value="Genomic_DNA"/>
</dbReference>
<accession>A0A6L2LVE1</accession>
<protein>
    <submittedName>
        <fullName evidence="2">Uncharacterized protein</fullName>
    </submittedName>
</protein>
<organism evidence="2">
    <name type="scientific">Tanacetum cinerariifolium</name>
    <name type="common">Dalmatian daisy</name>
    <name type="synonym">Chrysanthemum cinerariifolium</name>
    <dbReference type="NCBI Taxonomy" id="118510"/>
    <lineage>
        <taxon>Eukaryota</taxon>
        <taxon>Viridiplantae</taxon>
        <taxon>Streptophyta</taxon>
        <taxon>Embryophyta</taxon>
        <taxon>Tracheophyta</taxon>
        <taxon>Spermatophyta</taxon>
        <taxon>Magnoliopsida</taxon>
        <taxon>eudicotyledons</taxon>
        <taxon>Gunneridae</taxon>
        <taxon>Pentapetalae</taxon>
        <taxon>asterids</taxon>
        <taxon>campanulids</taxon>
        <taxon>Asterales</taxon>
        <taxon>Asteraceae</taxon>
        <taxon>Asteroideae</taxon>
        <taxon>Anthemideae</taxon>
        <taxon>Anthemidinae</taxon>
        <taxon>Tanacetum</taxon>
    </lineage>
</organism>
<gene>
    <name evidence="2" type="ORF">Tci_037744</name>
</gene>
<feature type="compositionally biased region" description="Basic and acidic residues" evidence="1">
    <location>
        <begin position="22"/>
        <end position="39"/>
    </location>
</feature>